<comment type="caution">
    <text evidence="9">The sequence shown here is derived from an EMBL/GenBank/DDBJ whole genome shotgun (WGS) entry which is preliminary data.</text>
</comment>
<feature type="region of interest" description="Disordered" evidence="7">
    <location>
        <begin position="166"/>
        <end position="220"/>
    </location>
</feature>
<reference evidence="9" key="1">
    <citation type="submission" date="2022-08" db="EMBL/GenBank/DDBJ databases">
        <authorList>
            <person name="Gutierrez-Valencia J."/>
        </authorList>
    </citation>
    <scope>NUCLEOTIDE SEQUENCE</scope>
</reference>
<dbReference type="InterPro" id="IPR018957">
    <property type="entry name" value="Znf_C3HC4_RING-type"/>
</dbReference>
<dbReference type="PROSITE" id="PS00518">
    <property type="entry name" value="ZF_RING_1"/>
    <property type="match status" value="1"/>
</dbReference>
<feature type="compositionally biased region" description="Low complexity" evidence="7">
    <location>
        <begin position="206"/>
        <end position="216"/>
    </location>
</feature>
<feature type="region of interest" description="Disordered" evidence="7">
    <location>
        <begin position="530"/>
        <end position="560"/>
    </location>
</feature>
<evidence type="ECO:0000256" key="2">
    <source>
        <dbReference type="ARBA" id="ARBA00022490"/>
    </source>
</evidence>
<feature type="compositionally biased region" description="Basic and acidic residues" evidence="7">
    <location>
        <begin position="542"/>
        <end position="560"/>
    </location>
</feature>
<dbReference type="InterPro" id="IPR013083">
    <property type="entry name" value="Znf_RING/FYVE/PHD"/>
</dbReference>
<proteinExistence type="predicted"/>
<dbReference type="PROSITE" id="PS50089">
    <property type="entry name" value="ZF_RING_2"/>
    <property type="match status" value="1"/>
</dbReference>
<evidence type="ECO:0000256" key="4">
    <source>
        <dbReference type="ARBA" id="ARBA00022771"/>
    </source>
</evidence>
<evidence type="ECO:0000256" key="6">
    <source>
        <dbReference type="PROSITE-ProRule" id="PRU00175"/>
    </source>
</evidence>
<keyword evidence="2" id="KW-0963">Cytoplasm</keyword>
<evidence type="ECO:0000256" key="5">
    <source>
        <dbReference type="ARBA" id="ARBA00022833"/>
    </source>
</evidence>
<dbReference type="CDD" id="cd16536">
    <property type="entry name" value="RING-HC_RNF10"/>
    <property type="match status" value="1"/>
</dbReference>
<feature type="compositionally biased region" description="Low complexity" evidence="7">
    <location>
        <begin position="84"/>
        <end position="97"/>
    </location>
</feature>
<feature type="compositionally biased region" description="Polar residues" evidence="7">
    <location>
        <begin position="166"/>
        <end position="179"/>
    </location>
</feature>
<dbReference type="InterPro" id="IPR017907">
    <property type="entry name" value="Znf_RING_CS"/>
</dbReference>
<evidence type="ECO:0000256" key="3">
    <source>
        <dbReference type="ARBA" id="ARBA00022723"/>
    </source>
</evidence>
<feature type="region of interest" description="Disordered" evidence="7">
    <location>
        <begin position="83"/>
        <end position="151"/>
    </location>
</feature>
<sequence>MGKFVTEGDTSPIFGKRCADARASGAGFLLKIGGRTACRSPKLIPAGDSPSHSSPSFSSAAVYFLLTRLPRIFMSILPIQTQGSASSSSFESPALTSDPDYGAILSPAQLSPASHPPPSRQFRSMPHSPNSSVSGTLGLGGEEVVSGSSQEVTQPVTPIANAILSHQNVEKSGSSTSGSRAVGSRQSKGRVSGNGVPLQSERNNLSTNSQGGSSHSSGRRTQMMNANHLLNFHYDPITRSQPRMAPPRRHHQKIKPYNKDLFLQANFKFVVLDTGDSSPEALDPDKNLRWEDILCVRYSTSVPLQCPVCLEQPLCPQITSCGHIFCFPCIVRYLLMGEEVFKGDCYKRCPLCFLMVSPKDLYTLTVENVKQYSVGETIEFMLLIRQKDSFTPSKRNKQESDSTLRCNDDASDPFSKFIFTSDVELSVRKPISELDDWLARADSGLVDDLEKLPYVCAAMEQLEQRKNYWIELRACDINTTHKQACNQKGSLIGTSAHHVVSSTRYSSTPVDVIDQANLLDSIKLDSTESHEEQDVVLSSSYGDKKSLREPPNGSRDRDKGSYNFYQAVDGQHFILHPFNMKCLLRHYGSYEMLPDRINGKILQLEPMTQTEAMRRRYRYLSHFSLTTTVQLCEIDMSEILPPDALLPFMDEIKKREQQRKQQADRERKEKIKAEAAIGAYDIPFVPRFESSSYDVSPTFSMDDFEALGNSSSMSSSPPMAGDKLLFSNVTRLGYAAGYGSPGLRIEEARAAQANNHMKDPAHEGGTRNQGTPSFANVISRERTGEAPKSNEGASKKGKKANRVLLSTAGGRRYFLVVNKGVTQGLLVAVEHVSVVCLLWYNSV</sequence>
<dbReference type="InterPro" id="IPR039739">
    <property type="entry name" value="MAG2/RNF10"/>
</dbReference>
<dbReference type="AlphaFoldDB" id="A0AAV0NGX0"/>
<keyword evidence="5" id="KW-0862">Zinc</keyword>
<feature type="compositionally biased region" description="Low complexity" evidence="7">
    <location>
        <begin position="131"/>
        <end position="151"/>
    </location>
</feature>
<keyword evidence="3" id="KW-0479">Metal-binding</keyword>
<gene>
    <name evidence="9" type="ORF">LITE_LOCUS33294</name>
</gene>
<evidence type="ECO:0000256" key="7">
    <source>
        <dbReference type="SAM" id="MobiDB-lite"/>
    </source>
</evidence>
<comment type="subcellular location">
    <subcellularLocation>
        <location evidence="1">Cytoplasm</location>
    </subcellularLocation>
</comment>
<organism evidence="9 10">
    <name type="scientific">Linum tenue</name>
    <dbReference type="NCBI Taxonomy" id="586396"/>
    <lineage>
        <taxon>Eukaryota</taxon>
        <taxon>Viridiplantae</taxon>
        <taxon>Streptophyta</taxon>
        <taxon>Embryophyta</taxon>
        <taxon>Tracheophyta</taxon>
        <taxon>Spermatophyta</taxon>
        <taxon>Magnoliopsida</taxon>
        <taxon>eudicotyledons</taxon>
        <taxon>Gunneridae</taxon>
        <taxon>Pentapetalae</taxon>
        <taxon>rosids</taxon>
        <taxon>fabids</taxon>
        <taxon>Malpighiales</taxon>
        <taxon>Linaceae</taxon>
        <taxon>Linum</taxon>
    </lineage>
</organism>
<evidence type="ECO:0000313" key="10">
    <source>
        <dbReference type="Proteomes" id="UP001154282"/>
    </source>
</evidence>
<keyword evidence="4 6" id="KW-0863">Zinc-finger</keyword>
<feature type="domain" description="RING-type" evidence="8">
    <location>
        <begin position="306"/>
        <end position="352"/>
    </location>
</feature>
<name>A0AAV0NGX0_9ROSI</name>
<dbReference type="Proteomes" id="UP001154282">
    <property type="component" value="Unassembled WGS sequence"/>
</dbReference>
<protein>
    <recommendedName>
        <fullName evidence="8">RING-type domain-containing protein</fullName>
    </recommendedName>
</protein>
<dbReference type="Gene3D" id="3.30.40.10">
    <property type="entry name" value="Zinc/RING finger domain, C3HC4 (zinc finger)"/>
    <property type="match status" value="1"/>
</dbReference>
<dbReference type="EMBL" id="CAMGYJ010000008">
    <property type="protein sequence ID" value="CAI0457863.1"/>
    <property type="molecule type" value="Genomic_DNA"/>
</dbReference>
<dbReference type="SUPFAM" id="SSF57850">
    <property type="entry name" value="RING/U-box"/>
    <property type="match status" value="1"/>
</dbReference>
<dbReference type="GO" id="GO:0008270">
    <property type="term" value="F:zinc ion binding"/>
    <property type="evidence" value="ECO:0007669"/>
    <property type="project" value="UniProtKB-KW"/>
</dbReference>
<evidence type="ECO:0000313" key="9">
    <source>
        <dbReference type="EMBL" id="CAI0457863.1"/>
    </source>
</evidence>
<keyword evidence="10" id="KW-1185">Reference proteome</keyword>
<dbReference type="PANTHER" id="PTHR12983">
    <property type="entry name" value="RING FINGER 10 FAMILY MEMBER"/>
    <property type="match status" value="1"/>
</dbReference>
<dbReference type="PANTHER" id="PTHR12983:SF9">
    <property type="entry name" value="E3 UBIQUITIN-PROTEIN LIGASE RNF10"/>
    <property type="match status" value="1"/>
</dbReference>
<dbReference type="Pfam" id="PF00097">
    <property type="entry name" value="zf-C3HC4"/>
    <property type="match status" value="1"/>
</dbReference>
<dbReference type="InterPro" id="IPR001841">
    <property type="entry name" value="Znf_RING"/>
</dbReference>
<dbReference type="GO" id="GO:0045944">
    <property type="term" value="P:positive regulation of transcription by RNA polymerase II"/>
    <property type="evidence" value="ECO:0007669"/>
    <property type="project" value="TreeGrafter"/>
</dbReference>
<dbReference type="SMART" id="SM00184">
    <property type="entry name" value="RING"/>
    <property type="match status" value="1"/>
</dbReference>
<accession>A0AAV0NGX0</accession>
<evidence type="ECO:0000256" key="1">
    <source>
        <dbReference type="ARBA" id="ARBA00004496"/>
    </source>
</evidence>
<dbReference type="GO" id="GO:0005737">
    <property type="term" value="C:cytoplasm"/>
    <property type="evidence" value="ECO:0007669"/>
    <property type="project" value="UniProtKB-SubCell"/>
</dbReference>
<dbReference type="GO" id="GO:0000976">
    <property type="term" value="F:transcription cis-regulatory region binding"/>
    <property type="evidence" value="ECO:0007669"/>
    <property type="project" value="TreeGrafter"/>
</dbReference>
<evidence type="ECO:0000259" key="8">
    <source>
        <dbReference type="PROSITE" id="PS50089"/>
    </source>
</evidence>